<gene>
    <name evidence="11" type="ORF">JOC47_002244</name>
</gene>
<feature type="transmembrane region" description="Helical" evidence="9">
    <location>
        <begin position="135"/>
        <end position="160"/>
    </location>
</feature>
<evidence type="ECO:0000313" key="12">
    <source>
        <dbReference type="Proteomes" id="UP000774000"/>
    </source>
</evidence>
<dbReference type="InterPro" id="IPR003352">
    <property type="entry name" value="PTS_EIIC"/>
</dbReference>
<feature type="transmembrane region" description="Helical" evidence="9">
    <location>
        <begin position="219"/>
        <end position="238"/>
    </location>
</feature>
<dbReference type="Proteomes" id="UP000774000">
    <property type="component" value="Unassembled WGS sequence"/>
</dbReference>
<evidence type="ECO:0000256" key="5">
    <source>
        <dbReference type="ARBA" id="ARBA00022683"/>
    </source>
</evidence>
<feature type="domain" description="PTS EIIC type-2" evidence="10">
    <location>
        <begin position="11"/>
        <end position="334"/>
    </location>
</feature>
<dbReference type="GO" id="GO:0005886">
    <property type="term" value="C:plasma membrane"/>
    <property type="evidence" value="ECO:0007669"/>
    <property type="project" value="UniProtKB-SubCell"/>
</dbReference>
<evidence type="ECO:0000256" key="8">
    <source>
        <dbReference type="ARBA" id="ARBA00023136"/>
    </source>
</evidence>
<keyword evidence="6 9" id="KW-0812">Transmembrane</keyword>
<comment type="caution">
    <text evidence="11">The sequence shown here is derived from an EMBL/GenBank/DDBJ whole genome shotgun (WGS) entry which is preliminary data.</text>
</comment>
<feature type="transmembrane region" description="Helical" evidence="9">
    <location>
        <begin position="180"/>
        <end position="198"/>
    </location>
</feature>
<dbReference type="Pfam" id="PF02378">
    <property type="entry name" value="PTS_EIIC"/>
    <property type="match status" value="1"/>
</dbReference>
<organism evidence="11 12">
    <name type="scientific">Halanaerobacter jeridensis</name>
    <dbReference type="NCBI Taxonomy" id="706427"/>
    <lineage>
        <taxon>Bacteria</taxon>
        <taxon>Bacillati</taxon>
        <taxon>Bacillota</taxon>
        <taxon>Clostridia</taxon>
        <taxon>Halanaerobiales</taxon>
        <taxon>Halobacteroidaceae</taxon>
        <taxon>Halanaerobacter</taxon>
    </lineage>
</organism>
<keyword evidence="7 9" id="KW-1133">Transmembrane helix</keyword>
<protein>
    <submittedName>
        <fullName evidence="11">Fructose-specific phosphotransferase system IIC component</fullName>
    </submittedName>
</protein>
<evidence type="ECO:0000256" key="6">
    <source>
        <dbReference type="ARBA" id="ARBA00022692"/>
    </source>
</evidence>
<evidence type="ECO:0000259" key="10">
    <source>
        <dbReference type="PROSITE" id="PS51104"/>
    </source>
</evidence>
<dbReference type="EMBL" id="JAFBDQ010000012">
    <property type="protein sequence ID" value="MBM7557378.1"/>
    <property type="molecule type" value="Genomic_DNA"/>
</dbReference>
<dbReference type="AlphaFoldDB" id="A0A939BPW6"/>
<evidence type="ECO:0000256" key="1">
    <source>
        <dbReference type="ARBA" id="ARBA00004429"/>
    </source>
</evidence>
<name>A0A939BPW6_9FIRM</name>
<feature type="transmembrane region" description="Helical" evidence="9">
    <location>
        <begin position="319"/>
        <end position="337"/>
    </location>
</feature>
<dbReference type="InterPro" id="IPR013014">
    <property type="entry name" value="PTS_EIIC_2"/>
</dbReference>
<feature type="transmembrane region" description="Helical" evidence="9">
    <location>
        <begin position="20"/>
        <end position="44"/>
    </location>
</feature>
<dbReference type="InterPro" id="IPR050864">
    <property type="entry name" value="Bacterial_PTS_Sugar_Transport"/>
</dbReference>
<dbReference type="NCBIfam" id="TIGR01427">
    <property type="entry name" value="PTS_IIC_fructo"/>
    <property type="match status" value="1"/>
</dbReference>
<feature type="transmembrane region" description="Helical" evidence="9">
    <location>
        <begin position="106"/>
        <end position="123"/>
    </location>
</feature>
<evidence type="ECO:0000256" key="2">
    <source>
        <dbReference type="ARBA" id="ARBA00022448"/>
    </source>
</evidence>
<comment type="subcellular location">
    <subcellularLocation>
        <location evidence="1">Cell inner membrane</location>
        <topology evidence="1">Multi-pass membrane protein</topology>
    </subcellularLocation>
</comment>
<dbReference type="PANTHER" id="PTHR30505">
    <property type="entry name" value="FRUCTOSE-LIKE PERMEASE"/>
    <property type="match status" value="1"/>
</dbReference>
<dbReference type="PROSITE" id="PS51104">
    <property type="entry name" value="PTS_EIIC_TYPE_2"/>
    <property type="match status" value="1"/>
</dbReference>
<dbReference type="GO" id="GO:0005351">
    <property type="term" value="F:carbohydrate:proton symporter activity"/>
    <property type="evidence" value="ECO:0007669"/>
    <property type="project" value="InterPro"/>
</dbReference>
<proteinExistence type="predicted"/>
<keyword evidence="5" id="KW-0598">Phosphotransferase system</keyword>
<dbReference type="GO" id="GO:0009401">
    <property type="term" value="P:phosphoenolpyruvate-dependent sugar phosphotransferase system"/>
    <property type="evidence" value="ECO:0007669"/>
    <property type="project" value="UniProtKB-KW"/>
</dbReference>
<keyword evidence="4" id="KW-0762">Sugar transport</keyword>
<dbReference type="GO" id="GO:0008982">
    <property type="term" value="F:protein-N(PI)-phosphohistidine-sugar phosphotransferase activity"/>
    <property type="evidence" value="ECO:0007669"/>
    <property type="project" value="InterPro"/>
</dbReference>
<sequence>MEKLKEFAKNLQEHLMTGVSYMVPFVAAAGLMLALSSIIGKFTVGTAAVWKEEYANTFAHTVNKIGGMGFELLVPIIAGYIAYSIADKPGIAPGMICGVLASNMKAGFLGGIVVGLMSGYLVKWMKENIKLPPSIMPLLTIILIPLGATLTVALVFYYLIGQPIAGMMTFLETWLKGMQGSSKIVLGAILGAMMAFNMGGPLNKTAVAFAFGMYASKIYFPNTAIHIAVSVPPLGMWLATKMAPDKYRDKEKTAADPAAIMAIFGITEGTIPIAMADPFRVIPSIMIGTATATGLAGFFNIINPVTLAFFLSWPFVNKPILYGVCMLVGMVVTALVANTLKPDLEFEEDEQGQVQSQAA</sequence>
<dbReference type="GO" id="GO:0090563">
    <property type="term" value="F:protein-phosphocysteine-sugar phosphotransferase activity"/>
    <property type="evidence" value="ECO:0007669"/>
    <property type="project" value="TreeGrafter"/>
</dbReference>
<keyword evidence="12" id="KW-1185">Reference proteome</keyword>
<keyword evidence="8 9" id="KW-0472">Membrane</keyword>
<keyword evidence="2" id="KW-0813">Transport</keyword>
<evidence type="ECO:0000256" key="4">
    <source>
        <dbReference type="ARBA" id="ARBA00022597"/>
    </source>
</evidence>
<evidence type="ECO:0000256" key="9">
    <source>
        <dbReference type="SAM" id="Phobius"/>
    </source>
</evidence>
<feature type="transmembrane region" description="Helical" evidence="9">
    <location>
        <begin position="65"/>
        <end position="86"/>
    </location>
</feature>
<dbReference type="InterPro" id="IPR006327">
    <property type="entry name" value="PTS_IIC_fruc"/>
</dbReference>
<accession>A0A939BPW6</accession>
<keyword evidence="3" id="KW-1003">Cell membrane</keyword>
<feature type="transmembrane region" description="Helical" evidence="9">
    <location>
        <begin position="258"/>
        <end position="275"/>
    </location>
</feature>
<reference evidence="11" key="1">
    <citation type="submission" date="2021-01" db="EMBL/GenBank/DDBJ databases">
        <title>Genomic Encyclopedia of Type Strains, Phase IV (KMG-IV): sequencing the most valuable type-strain genomes for metagenomic binning, comparative biology and taxonomic classification.</title>
        <authorList>
            <person name="Goeker M."/>
        </authorList>
    </citation>
    <scope>NUCLEOTIDE SEQUENCE</scope>
    <source>
        <strain evidence="11">DSM 23230</strain>
    </source>
</reference>
<dbReference type="RefSeq" id="WP_204702134.1">
    <property type="nucleotide sequence ID" value="NZ_JAFBDQ010000012.1"/>
</dbReference>
<evidence type="ECO:0000256" key="3">
    <source>
        <dbReference type="ARBA" id="ARBA00022475"/>
    </source>
</evidence>
<feature type="transmembrane region" description="Helical" evidence="9">
    <location>
        <begin position="287"/>
        <end position="313"/>
    </location>
</feature>
<dbReference type="PANTHER" id="PTHR30505:SF0">
    <property type="entry name" value="FRUCTOSE-LIKE PTS SYSTEM EIIBC COMPONENT-RELATED"/>
    <property type="match status" value="1"/>
</dbReference>
<evidence type="ECO:0000313" key="11">
    <source>
        <dbReference type="EMBL" id="MBM7557378.1"/>
    </source>
</evidence>
<evidence type="ECO:0000256" key="7">
    <source>
        <dbReference type="ARBA" id="ARBA00022989"/>
    </source>
</evidence>